<evidence type="ECO:0000256" key="4">
    <source>
        <dbReference type="ARBA" id="ARBA00023180"/>
    </source>
</evidence>
<proteinExistence type="inferred from homology"/>
<sequence>MSNEQPNIIFMMSDDHASHAMSCYGSKINETPNLDRIANEGMRFDNCFCTNSICAPSRAAILTGQYNHVNGVKTLGDKFDSRQTTVQRLLRKNGYQTALIGKWHLGHGGHHDPADFDYWNVLPGQGDYHDPQMIEMGEEKQAKGYVTDIITDYSLDWLKNRDKEKPFMLMYHHKASHRPWDPDEKHAHMYEDVDIPEPYSFHDDYEGKSEAAKEATMRIDRDLIKRDVKADPPEGLSDKELKSWYYQRYIKDYLRCVASIDDNVGRMLDYLEEEGLADNTIVIYTSDQGFFLGDHGWYDKRFMYEESLRMPFIIRYPKGIRAGSVTKDFALNVDFAETFLDYAGIDIPDSMQGRSLRPVLEENTPEDWQTSMYYRYWEHLSKEHKVGAHYGIRTHKYKLIYYYGKALGAADAVDEYREPEWELYDLEKDPHEMTNVYHDSAYEKTIENLKKELFRLKEEVRDSE</sequence>
<dbReference type="Proteomes" id="UP000216498">
    <property type="component" value="Unassembled WGS sequence"/>
</dbReference>
<keyword evidence="7" id="KW-1185">Reference proteome</keyword>
<feature type="domain" description="Sulfatase N-terminal" evidence="5">
    <location>
        <begin position="6"/>
        <end position="345"/>
    </location>
</feature>
<dbReference type="InterPro" id="IPR000917">
    <property type="entry name" value="Sulfatase_N"/>
</dbReference>
<dbReference type="Pfam" id="PF00884">
    <property type="entry name" value="Sulfatase"/>
    <property type="match status" value="1"/>
</dbReference>
<dbReference type="AlphaFoldDB" id="A0A265N891"/>
<gene>
    <name evidence="6" type="ORF">CIL03_12930</name>
</gene>
<evidence type="ECO:0000256" key="2">
    <source>
        <dbReference type="ARBA" id="ARBA00022729"/>
    </source>
</evidence>
<evidence type="ECO:0000313" key="7">
    <source>
        <dbReference type="Proteomes" id="UP000216498"/>
    </source>
</evidence>
<keyword evidence="4" id="KW-0325">Glycoprotein</keyword>
<evidence type="ECO:0000259" key="5">
    <source>
        <dbReference type="Pfam" id="PF00884"/>
    </source>
</evidence>
<dbReference type="PROSITE" id="PS00149">
    <property type="entry name" value="SULFATASE_2"/>
    <property type="match status" value="1"/>
</dbReference>
<dbReference type="RefSeq" id="WP_094886292.1">
    <property type="nucleotide sequence ID" value="NZ_NPMS01000006.1"/>
</dbReference>
<evidence type="ECO:0000256" key="3">
    <source>
        <dbReference type="ARBA" id="ARBA00022801"/>
    </source>
</evidence>
<evidence type="ECO:0000256" key="1">
    <source>
        <dbReference type="ARBA" id="ARBA00008779"/>
    </source>
</evidence>
<comment type="similarity">
    <text evidence="1">Belongs to the sulfatase family.</text>
</comment>
<dbReference type="OrthoDB" id="9762324at2"/>
<dbReference type="PANTHER" id="PTHR43108:SF6">
    <property type="entry name" value="N-SULPHOGLUCOSAMINE SULPHOHYDROLASE"/>
    <property type="match status" value="1"/>
</dbReference>
<organism evidence="6 7">
    <name type="scientific">Virgibacillus indicus</name>
    <dbReference type="NCBI Taxonomy" id="2024554"/>
    <lineage>
        <taxon>Bacteria</taxon>
        <taxon>Bacillati</taxon>
        <taxon>Bacillota</taxon>
        <taxon>Bacilli</taxon>
        <taxon>Bacillales</taxon>
        <taxon>Bacillaceae</taxon>
        <taxon>Virgibacillus</taxon>
    </lineage>
</organism>
<protein>
    <submittedName>
        <fullName evidence="6">Sulfatase</fullName>
    </submittedName>
</protein>
<reference evidence="6 7" key="1">
    <citation type="submission" date="2017-08" db="EMBL/GenBank/DDBJ databases">
        <title>Virgibacillus indicus sp. nov. and Virgibacillus profoundi sp. nov, two moderately halophilic bacteria isolated from marine sediment by using the Microfluidic Streak Plate.</title>
        <authorList>
            <person name="Xu B."/>
            <person name="Hu B."/>
            <person name="Wang J."/>
            <person name="Zhu Y."/>
            <person name="Huang L."/>
            <person name="Du W."/>
            <person name="Huang Y."/>
        </authorList>
    </citation>
    <scope>NUCLEOTIDE SEQUENCE [LARGE SCALE GENOMIC DNA]</scope>
    <source>
        <strain evidence="6 7">IO3-P2-C2</strain>
    </source>
</reference>
<accession>A0A265N891</accession>
<evidence type="ECO:0000313" key="6">
    <source>
        <dbReference type="EMBL" id="OZU88035.1"/>
    </source>
</evidence>
<comment type="caution">
    <text evidence="6">The sequence shown here is derived from an EMBL/GenBank/DDBJ whole genome shotgun (WGS) entry which is preliminary data.</text>
</comment>
<dbReference type="GO" id="GO:0016787">
    <property type="term" value="F:hydrolase activity"/>
    <property type="evidence" value="ECO:0007669"/>
    <property type="project" value="UniProtKB-KW"/>
</dbReference>
<dbReference type="PANTHER" id="PTHR43108">
    <property type="entry name" value="N-ACETYLGLUCOSAMINE-6-SULFATASE FAMILY MEMBER"/>
    <property type="match status" value="1"/>
</dbReference>
<dbReference type="Gene3D" id="3.40.720.10">
    <property type="entry name" value="Alkaline Phosphatase, subunit A"/>
    <property type="match status" value="1"/>
</dbReference>
<dbReference type="SUPFAM" id="SSF53649">
    <property type="entry name" value="Alkaline phosphatase-like"/>
    <property type="match status" value="1"/>
</dbReference>
<keyword evidence="2" id="KW-0732">Signal</keyword>
<dbReference type="InterPro" id="IPR017850">
    <property type="entry name" value="Alkaline_phosphatase_core_sf"/>
</dbReference>
<dbReference type="InterPro" id="IPR024607">
    <property type="entry name" value="Sulfatase_CS"/>
</dbReference>
<keyword evidence="3" id="KW-0378">Hydrolase</keyword>
<name>A0A265N891_9BACI</name>
<dbReference type="PROSITE" id="PS00523">
    <property type="entry name" value="SULFATASE_1"/>
    <property type="match status" value="1"/>
</dbReference>
<dbReference type="EMBL" id="NPMS01000006">
    <property type="protein sequence ID" value="OZU88035.1"/>
    <property type="molecule type" value="Genomic_DNA"/>
</dbReference>
<dbReference type="CDD" id="cd16031">
    <property type="entry name" value="G6S_like"/>
    <property type="match status" value="1"/>
</dbReference>